<feature type="non-terminal residue" evidence="2">
    <location>
        <position position="81"/>
    </location>
</feature>
<protein>
    <submittedName>
        <fullName evidence="2">Hydroxylase</fullName>
    </submittedName>
</protein>
<dbReference type="SUPFAM" id="SSF56645">
    <property type="entry name" value="Acyl-CoA dehydrogenase NM domain-like"/>
    <property type="match status" value="1"/>
</dbReference>
<dbReference type="GO" id="GO:0016627">
    <property type="term" value="F:oxidoreductase activity, acting on the CH-CH group of donors"/>
    <property type="evidence" value="ECO:0007669"/>
    <property type="project" value="InterPro"/>
</dbReference>
<gene>
    <name evidence="2" type="ORF">FK531_00005</name>
    <name evidence="1" type="ORF">FK531_16985</name>
</gene>
<evidence type="ECO:0000313" key="1">
    <source>
        <dbReference type="EMBL" id="TQF66228.1"/>
    </source>
</evidence>
<sequence>MGQVLDRIEQYADEIRAGGVEGDKLMRLSDANAKRLKESGAIRMLQPKQYGGLEVHPREFAETAMAIGAMDGATGWVTGIV</sequence>
<dbReference type="InterPro" id="IPR037069">
    <property type="entry name" value="AcylCoA_DH/ox_N_sf"/>
</dbReference>
<proteinExistence type="predicted"/>
<keyword evidence="3" id="KW-1185">Reference proteome</keyword>
<comment type="caution">
    <text evidence="2">The sequence shown here is derived from an EMBL/GenBank/DDBJ whole genome shotgun (WGS) entry which is preliminary data.</text>
</comment>
<organism evidence="2 3">
    <name type="scientific">Rhodococcus spelaei</name>
    <dbReference type="NCBI Taxonomy" id="2546320"/>
    <lineage>
        <taxon>Bacteria</taxon>
        <taxon>Bacillati</taxon>
        <taxon>Actinomycetota</taxon>
        <taxon>Actinomycetes</taxon>
        <taxon>Mycobacteriales</taxon>
        <taxon>Nocardiaceae</taxon>
        <taxon>Rhodococcus</taxon>
    </lineage>
</organism>
<dbReference type="Proteomes" id="UP000316256">
    <property type="component" value="Unassembled WGS sequence"/>
</dbReference>
<name>A0A541BQD2_9NOCA</name>
<dbReference type="EMBL" id="VIGH01000008">
    <property type="protein sequence ID" value="TQF66228.1"/>
    <property type="molecule type" value="Genomic_DNA"/>
</dbReference>
<accession>A0A541BQD2</accession>
<evidence type="ECO:0000313" key="3">
    <source>
        <dbReference type="Proteomes" id="UP000316256"/>
    </source>
</evidence>
<dbReference type="GO" id="GO:0050660">
    <property type="term" value="F:flavin adenine dinucleotide binding"/>
    <property type="evidence" value="ECO:0007669"/>
    <property type="project" value="InterPro"/>
</dbReference>
<dbReference type="InterPro" id="IPR009100">
    <property type="entry name" value="AcylCoA_DH/oxidase_NM_dom_sf"/>
</dbReference>
<dbReference type="AlphaFoldDB" id="A0A541BQD2"/>
<dbReference type="Gene3D" id="1.10.540.10">
    <property type="entry name" value="Acyl-CoA dehydrogenase/oxidase, N-terminal domain"/>
    <property type="match status" value="1"/>
</dbReference>
<evidence type="ECO:0000313" key="2">
    <source>
        <dbReference type="EMBL" id="TQF74543.1"/>
    </source>
</evidence>
<dbReference type="EMBL" id="VIGH01000001">
    <property type="protein sequence ID" value="TQF74543.1"/>
    <property type="molecule type" value="Genomic_DNA"/>
</dbReference>
<reference evidence="2 3" key="1">
    <citation type="submission" date="2019-06" db="EMBL/GenBank/DDBJ databases">
        <title>Rhodococcus spaelei sp. nov., isolated from a cave.</title>
        <authorList>
            <person name="Lee S.D."/>
        </authorList>
    </citation>
    <scope>NUCLEOTIDE SEQUENCE [LARGE SCALE GENOMIC DNA]</scope>
    <source>
        <strain evidence="2 3">C9-5</strain>
    </source>
</reference>